<evidence type="ECO:0008006" key="3">
    <source>
        <dbReference type="Google" id="ProtNLM"/>
    </source>
</evidence>
<organism evidence="1 2">
    <name type="scientific">Yimella lutea</name>
    <dbReference type="NCBI Taxonomy" id="587872"/>
    <lineage>
        <taxon>Bacteria</taxon>
        <taxon>Bacillati</taxon>
        <taxon>Actinomycetota</taxon>
        <taxon>Actinomycetes</taxon>
        <taxon>Micrococcales</taxon>
        <taxon>Dermacoccaceae</taxon>
        <taxon>Yimella</taxon>
    </lineage>
</organism>
<dbReference type="EMBL" id="VFMO01000001">
    <property type="protein sequence ID" value="TQJ13836.1"/>
    <property type="molecule type" value="Genomic_DNA"/>
</dbReference>
<comment type="caution">
    <text evidence="1">The sequence shown here is derived from an EMBL/GenBank/DDBJ whole genome shotgun (WGS) entry which is preliminary data.</text>
</comment>
<evidence type="ECO:0000313" key="2">
    <source>
        <dbReference type="Proteomes" id="UP000320806"/>
    </source>
</evidence>
<protein>
    <recommendedName>
        <fullName evidence="3">AAA domain-containing protein</fullName>
    </recommendedName>
</protein>
<gene>
    <name evidence="1" type="ORF">FB459_1271</name>
</gene>
<proteinExistence type="predicted"/>
<dbReference type="InterPro" id="IPR027417">
    <property type="entry name" value="P-loop_NTPase"/>
</dbReference>
<keyword evidence="2" id="KW-1185">Reference proteome</keyword>
<dbReference type="SUPFAM" id="SSF52540">
    <property type="entry name" value="P-loop containing nucleoside triphosphate hydrolases"/>
    <property type="match status" value="1"/>
</dbReference>
<dbReference type="Gene3D" id="3.40.50.300">
    <property type="entry name" value="P-loop containing nucleotide triphosphate hydrolases"/>
    <property type="match status" value="1"/>
</dbReference>
<dbReference type="Pfam" id="PF13481">
    <property type="entry name" value="AAA_25"/>
    <property type="match status" value="1"/>
</dbReference>
<evidence type="ECO:0000313" key="1">
    <source>
        <dbReference type="EMBL" id="TQJ13836.1"/>
    </source>
</evidence>
<dbReference type="RefSeq" id="WP_211345141.1">
    <property type="nucleotide sequence ID" value="NZ_BAABCI010000002.1"/>
</dbReference>
<accession>A0A542EEZ7</accession>
<sequence length="358" mass="38711">MSLHSVDADRYDEDGVLTRRTWQPVDLAEVLAGKWQAPTATIGRRSDGRGLFYPGKAHTIASESEGGKTWLALIAAADEMAAGHHVGYIDFEDAEGPVVWRLLTLGVPPEVIAERFHYFRPEEAITDALARIDLAGFMSSRAPTLVILDGITEGMTLHGLDPLNNKDAAMFGRLLVRPLTSYGAAVVSLDHVTKSAEGRGRYAIGAVHKLNALDGAAYVLENRSKFGRGLVGRSSVLIAKDRPGDLRKDARPASGGLHWFADLVIDASDPDESCIVGEVRAPEDGAREAHRPTMMMQRVADTLTEHPQGLAQRVLCDVVTGKTETIRTALSHLIADGYVSPTPHRLVKPYPGENGGQE</sequence>
<reference evidence="1 2" key="1">
    <citation type="submission" date="2019-06" db="EMBL/GenBank/DDBJ databases">
        <title>Sequencing the genomes of 1000 actinobacteria strains.</title>
        <authorList>
            <person name="Klenk H.-P."/>
        </authorList>
    </citation>
    <scope>NUCLEOTIDE SEQUENCE [LARGE SCALE GENOMIC DNA]</scope>
    <source>
        <strain evidence="1 2">DSM 19828</strain>
    </source>
</reference>
<dbReference type="Proteomes" id="UP000320806">
    <property type="component" value="Unassembled WGS sequence"/>
</dbReference>
<dbReference type="AlphaFoldDB" id="A0A542EEZ7"/>
<name>A0A542EEZ7_9MICO</name>